<name>A0A6H1ZQV7_9ZZZZ</name>
<reference evidence="1" key="1">
    <citation type="submission" date="2020-03" db="EMBL/GenBank/DDBJ databases">
        <title>The deep terrestrial virosphere.</title>
        <authorList>
            <person name="Holmfeldt K."/>
            <person name="Nilsson E."/>
            <person name="Simone D."/>
            <person name="Lopez-Fernandez M."/>
            <person name="Wu X."/>
            <person name="de Brujin I."/>
            <person name="Lundin D."/>
            <person name="Andersson A."/>
            <person name="Bertilsson S."/>
            <person name="Dopson M."/>
        </authorList>
    </citation>
    <scope>NUCLEOTIDE SEQUENCE</scope>
    <source>
        <strain evidence="1">TM448A01705</strain>
    </source>
</reference>
<sequence length="149" mass="17496">MTEQIYFPKESSISQYLNYIYLRMKEGFEITEEEERYTYKFYKEYCMQNDISIYSLEIFYRELKRLGFESKQKYSRVNNCKRVRKREFPIEILKKVLGDIGGKSNAIHAGIVTLGGIDYQIIVKLLKITPEHSGETAPPKVEVDGAENN</sequence>
<dbReference type="EMBL" id="MT144187">
    <property type="protein sequence ID" value="QJA50313.1"/>
    <property type="molecule type" value="Genomic_DNA"/>
</dbReference>
<evidence type="ECO:0000313" key="1">
    <source>
        <dbReference type="EMBL" id="QJA50313.1"/>
    </source>
</evidence>
<accession>A0A6H1ZQV7</accession>
<dbReference type="AlphaFoldDB" id="A0A6H1ZQV7"/>
<proteinExistence type="predicted"/>
<organism evidence="1">
    <name type="scientific">viral metagenome</name>
    <dbReference type="NCBI Taxonomy" id="1070528"/>
    <lineage>
        <taxon>unclassified sequences</taxon>
        <taxon>metagenomes</taxon>
        <taxon>organismal metagenomes</taxon>
    </lineage>
</organism>
<protein>
    <submittedName>
        <fullName evidence="1">Uncharacterized protein</fullName>
    </submittedName>
</protein>
<gene>
    <name evidence="1" type="ORF">TM448A01705_0013</name>
</gene>